<dbReference type="InterPro" id="IPR029058">
    <property type="entry name" value="AB_hydrolase_fold"/>
</dbReference>
<dbReference type="PANTHER" id="PTHR11559">
    <property type="entry name" value="CARBOXYLESTERASE"/>
    <property type="match status" value="1"/>
</dbReference>
<dbReference type="InterPro" id="IPR050309">
    <property type="entry name" value="Type-B_Carboxylest/Lipase"/>
</dbReference>
<evidence type="ECO:0000256" key="1">
    <source>
        <dbReference type="ARBA" id="ARBA00004613"/>
    </source>
</evidence>
<keyword evidence="4" id="KW-0732">Signal</keyword>
<evidence type="ECO:0000256" key="7">
    <source>
        <dbReference type="ARBA" id="ARBA00023180"/>
    </source>
</evidence>
<dbReference type="EC" id="3.1.1.-" evidence="8"/>
<evidence type="ECO:0000256" key="4">
    <source>
        <dbReference type="ARBA" id="ARBA00022729"/>
    </source>
</evidence>
<dbReference type="AlphaFoldDB" id="A0A367L311"/>
<comment type="similarity">
    <text evidence="2 8">Belongs to the type-B carboxylesterase/lipase family.</text>
</comment>
<evidence type="ECO:0000256" key="3">
    <source>
        <dbReference type="ARBA" id="ARBA00022525"/>
    </source>
</evidence>
<dbReference type="OrthoDB" id="408631at2759"/>
<dbReference type="PROSITE" id="PS00122">
    <property type="entry name" value="CARBOXYLESTERASE_B_1"/>
    <property type="match status" value="1"/>
</dbReference>
<feature type="domain" description="Carboxylesterase type B" evidence="9">
    <location>
        <begin position="27"/>
        <end position="531"/>
    </location>
</feature>
<dbReference type="GO" id="GO:0016787">
    <property type="term" value="F:hydrolase activity"/>
    <property type="evidence" value="ECO:0007669"/>
    <property type="project" value="UniProtKB-KW"/>
</dbReference>
<proteinExistence type="inferred from homology"/>
<keyword evidence="7" id="KW-0325">Glycoprotein</keyword>
<evidence type="ECO:0000313" key="11">
    <source>
        <dbReference type="Proteomes" id="UP000253664"/>
    </source>
</evidence>
<accession>A0A367L311</accession>
<dbReference type="FunFam" id="3.40.50.1820:FF:000213">
    <property type="entry name" value="Carboxylic ester hydrolase"/>
    <property type="match status" value="1"/>
</dbReference>
<dbReference type="EMBL" id="LKCN02000018">
    <property type="protein sequence ID" value="RCI08815.1"/>
    <property type="molecule type" value="Genomic_DNA"/>
</dbReference>
<keyword evidence="6" id="KW-0443">Lipid metabolism</keyword>
<gene>
    <name evidence="10" type="ORF">L249_4678</name>
</gene>
<comment type="caution">
    <text evidence="10">The sequence shown here is derived from an EMBL/GenBank/DDBJ whole genome shotgun (WGS) entry which is preliminary data.</text>
</comment>
<evidence type="ECO:0000256" key="5">
    <source>
        <dbReference type="ARBA" id="ARBA00022801"/>
    </source>
</evidence>
<evidence type="ECO:0000259" key="9">
    <source>
        <dbReference type="Pfam" id="PF00135"/>
    </source>
</evidence>
<comment type="subcellular location">
    <subcellularLocation>
        <location evidence="1">Secreted</location>
    </subcellularLocation>
</comment>
<reference evidence="10 11" key="1">
    <citation type="journal article" date="2015" name="BMC Genomics">
        <title>Insights from the genome of Ophiocordyceps polyrhachis-furcata to pathogenicity and host specificity in insect fungi.</title>
        <authorList>
            <person name="Wichadakul D."/>
            <person name="Kobmoo N."/>
            <person name="Ingsriswang S."/>
            <person name="Tangphatsornruang S."/>
            <person name="Chantasingh D."/>
            <person name="Luangsa-ard J.J."/>
            <person name="Eurwilaichitr L."/>
        </authorList>
    </citation>
    <scope>NUCLEOTIDE SEQUENCE [LARGE SCALE GENOMIC DNA]</scope>
    <source>
        <strain evidence="10 11">BCC 54312</strain>
    </source>
</reference>
<dbReference type="Gene3D" id="3.40.50.1820">
    <property type="entry name" value="alpha/beta hydrolase"/>
    <property type="match status" value="1"/>
</dbReference>
<name>A0A367L311_9HYPO</name>
<dbReference type="Pfam" id="PF00135">
    <property type="entry name" value="COesterase"/>
    <property type="match status" value="1"/>
</dbReference>
<dbReference type="STRING" id="1330021.A0A367L311"/>
<keyword evidence="3" id="KW-0964">Secreted</keyword>
<dbReference type="Proteomes" id="UP000253664">
    <property type="component" value="Unassembled WGS sequence"/>
</dbReference>
<keyword evidence="11" id="KW-1185">Reference proteome</keyword>
<evidence type="ECO:0000256" key="2">
    <source>
        <dbReference type="ARBA" id="ARBA00005964"/>
    </source>
</evidence>
<sequence>MQSLVEPQRSLGFKNRKKRGAALLTVRIPYQDGSLTGRSLLGIETFSGIPYADAPVGPLRLRPPRPFSETLSGRDRPVLGPAPACPQMFFSHRRDDDDDGDPLLQTVISDVLKLPFLRPLAGQEDCLTVTVQRPAGTKAGDGLPVLFWIYGGAFQLGATNTYDAVNMMRTAVAQHQPFVFVAVNYRVGAFGFLAGREVLRDGSANLGLLDQRLALEWVADNIDAFGGDADRVTLWGESAGAISVFNQMVLYGGNATHRNGRPLFRGAIMNSGGLVPTAPADCTKAQAIFDAVAREAGCAVSANVLDCLRDVSYDTFFHAATSMPGLLSYDAMALPYIPRPDGLVLPDSPDVLLRTGRYHAVPTIVGTQEDEGTLFSLLIGRLPGTRHIVDRLTRDFFFNTSRSDLTDFVNLYDDDDSARGSPFRTGFFNELYPGYKRVAAILGDLVLILTRRIGLAMALKGRPDVSAWSYIASYNHGLPFVGTFHGSDVLRLFYDVLPDQATASCRTYYLNFLYNLDPNKGVTKYAFWPKWADGHELMWFKTAHENGILKDDFRSRASDWIAKHLPVLLL</sequence>
<dbReference type="InterPro" id="IPR019826">
    <property type="entry name" value="Carboxylesterase_B_AS"/>
</dbReference>
<dbReference type="SUPFAM" id="SSF53474">
    <property type="entry name" value="alpha/beta-Hydrolases"/>
    <property type="match status" value="1"/>
</dbReference>
<evidence type="ECO:0000256" key="6">
    <source>
        <dbReference type="ARBA" id="ARBA00023098"/>
    </source>
</evidence>
<organism evidence="10 11">
    <name type="scientific">Ophiocordyceps polyrhachis-furcata BCC 54312</name>
    <dbReference type="NCBI Taxonomy" id="1330021"/>
    <lineage>
        <taxon>Eukaryota</taxon>
        <taxon>Fungi</taxon>
        <taxon>Dikarya</taxon>
        <taxon>Ascomycota</taxon>
        <taxon>Pezizomycotina</taxon>
        <taxon>Sordariomycetes</taxon>
        <taxon>Hypocreomycetidae</taxon>
        <taxon>Hypocreales</taxon>
        <taxon>Ophiocordycipitaceae</taxon>
        <taxon>Ophiocordyceps</taxon>
    </lineage>
</organism>
<evidence type="ECO:0000313" key="10">
    <source>
        <dbReference type="EMBL" id="RCI08815.1"/>
    </source>
</evidence>
<dbReference type="GO" id="GO:0005576">
    <property type="term" value="C:extracellular region"/>
    <property type="evidence" value="ECO:0007669"/>
    <property type="project" value="UniProtKB-SubCell"/>
</dbReference>
<dbReference type="InterPro" id="IPR002018">
    <property type="entry name" value="CarbesteraseB"/>
</dbReference>
<keyword evidence="5 8" id="KW-0378">Hydrolase</keyword>
<protein>
    <recommendedName>
        <fullName evidence="8">Carboxylic ester hydrolase</fullName>
        <ecNumber evidence="8">3.1.1.-</ecNumber>
    </recommendedName>
</protein>
<dbReference type="GO" id="GO:0006629">
    <property type="term" value="P:lipid metabolic process"/>
    <property type="evidence" value="ECO:0007669"/>
    <property type="project" value="UniProtKB-KW"/>
</dbReference>
<evidence type="ECO:0000256" key="8">
    <source>
        <dbReference type="RuleBase" id="RU361235"/>
    </source>
</evidence>